<evidence type="ECO:0000313" key="11">
    <source>
        <dbReference type="Proteomes" id="UP000234882"/>
    </source>
</evidence>
<dbReference type="SFLD" id="SFLDS00003">
    <property type="entry name" value="Haloacid_Dehalogenase"/>
    <property type="match status" value="1"/>
</dbReference>
<comment type="cofactor">
    <cofactor evidence="2">
        <name>Mg(2+)</name>
        <dbReference type="ChEBI" id="CHEBI:18420"/>
    </cofactor>
</comment>
<evidence type="ECO:0000256" key="8">
    <source>
        <dbReference type="ARBA" id="ARBA00022842"/>
    </source>
</evidence>
<gene>
    <name evidence="10" type="primary">gph</name>
    <name evidence="10" type="ORF">CYR75_09900</name>
</gene>
<dbReference type="InterPro" id="IPR023214">
    <property type="entry name" value="HAD_sf"/>
</dbReference>
<dbReference type="PANTHER" id="PTHR43434:SF1">
    <property type="entry name" value="PHOSPHOGLYCOLATE PHOSPHATASE"/>
    <property type="match status" value="1"/>
</dbReference>
<organism evidence="10 11">
    <name type="scientific">Paracoccus jeotgali</name>
    <dbReference type="NCBI Taxonomy" id="2065379"/>
    <lineage>
        <taxon>Bacteria</taxon>
        <taxon>Pseudomonadati</taxon>
        <taxon>Pseudomonadota</taxon>
        <taxon>Alphaproteobacteria</taxon>
        <taxon>Rhodobacterales</taxon>
        <taxon>Paracoccaceae</taxon>
        <taxon>Paracoccus</taxon>
    </lineage>
</organism>
<evidence type="ECO:0000256" key="4">
    <source>
        <dbReference type="ARBA" id="ARBA00006171"/>
    </source>
</evidence>
<dbReference type="InterPro" id="IPR036412">
    <property type="entry name" value="HAD-like_sf"/>
</dbReference>
<evidence type="ECO:0000256" key="3">
    <source>
        <dbReference type="ARBA" id="ARBA00004818"/>
    </source>
</evidence>
<dbReference type="SUPFAM" id="SSF56784">
    <property type="entry name" value="HAD-like"/>
    <property type="match status" value="1"/>
</dbReference>
<dbReference type="InterPro" id="IPR037512">
    <property type="entry name" value="PGPase_prok"/>
</dbReference>
<name>A0A2K9MFX8_9RHOB</name>
<dbReference type="GO" id="GO:0005975">
    <property type="term" value="P:carbohydrate metabolic process"/>
    <property type="evidence" value="ECO:0007669"/>
    <property type="project" value="InterPro"/>
</dbReference>
<accession>A0A2K9MFX8</accession>
<evidence type="ECO:0000256" key="1">
    <source>
        <dbReference type="ARBA" id="ARBA00000830"/>
    </source>
</evidence>
<dbReference type="EC" id="3.1.3.18" evidence="5"/>
<dbReference type="EMBL" id="CP025583">
    <property type="protein sequence ID" value="AUM74551.1"/>
    <property type="molecule type" value="Genomic_DNA"/>
</dbReference>
<evidence type="ECO:0000313" key="10">
    <source>
        <dbReference type="EMBL" id="AUM74551.1"/>
    </source>
</evidence>
<dbReference type="RefSeq" id="WP_101499897.1">
    <property type="nucleotide sequence ID" value="NZ_CP025583.1"/>
</dbReference>
<evidence type="ECO:0000256" key="7">
    <source>
        <dbReference type="ARBA" id="ARBA00022801"/>
    </source>
</evidence>
<dbReference type="Gene3D" id="3.40.50.1000">
    <property type="entry name" value="HAD superfamily/HAD-like"/>
    <property type="match status" value="1"/>
</dbReference>
<proteinExistence type="inferred from homology"/>
<keyword evidence="8" id="KW-0460">Magnesium</keyword>
<dbReference type="GO" id="GO:0046872">
    <property type="term" value="F:metal ion binding"/>
    <property type="evidence" value="ECO:0007669"/>
    <property type="project" value="UniProtKB-KW"/>
</dbReference>
<dbReference type="GO" id="GO:0008967">
    <property type="term" value="F:phosphoglycolate phosphatase activity"/>
    <property type="evidence" value="ECO:0007669"/>
    <property type="project" value="UniProtKB-EC"/>
</dbReference>
<sequence>MRLVFDLDGTLIDSAPDIHAVANEVAAAEGLDAFDLPTIRSFIGHGVPHLVGCMMTARGIKDAALARHMNKAFLARYETAVGLTQPYPSVAATLQTLSRAGHRLAVCTNKPLAPARAVLTHLGLLDCFDQVIGGDSGLPRKPDPATLGEVLARMGEDAGAPAYIGDSEIDAATAESAGVPFLLFTEGYRKTLAAQLAQFARFSDFRELPALIDRLAEATEPYPSSPVR</sequence>
<keyword evidence="9" id="KW-0119">Carbohydrate metabolism</keyword>
<dbReference type="Proteomes" id="UP000234882">
    <property type="component" value="Chromosome"/>
</dbReference>
<dbReference type="KEGG" id="paru:CYR75_09900"/>
<dbReference type="PANTHER" id="PTHR43434">
    <property type="entry name" value="PHOSPHOGLYCOLATE PHOSPHATASE"/>
    <property type="match status" value="1"/>
</dbReference>
<evidence type="ECO:0000256" key="2">
    <source>
        <dbReference type="ARBA" id="ARBA00001946"/>
    </source>
</evidence>
<evidence type="ECO:0000256" key="9">
    <source>
        <dbReference type="ARBA" id="ARBA00023277"/>
    </source>
</evidence>
<comment type="pathway">
    <text evidence="3">Organic acid metabolism; glycolate biosynthesis; glycolate from 2-phosphoglycolate: step 1/1.</text>
</comment>
<comment type="similarity">
    <text evidence="4">Belongs to the HAD-like hydrolase superfamily. CbbY/CbbZ/Gph/YieH family.</text>
</comment>
<reference evidence="11" key="1">
    <citation type="submission" date="2017-12" db="EMBL/GenBank/DDBJ databases">
        <title>Genomic analysis of Paracoccus sp. CBA4604.</title>
        <authorList>
            <person name="Roh S.W."/>
            <person name="Kim J.Y."/>
            <person name="Kim J.S."/>
        </authorList>
    </citation>
    <scope>NUCLEOTIDE SEQUENCE [LARGE SCALE GENOMIC DNA]</scope>
    <source>
        <strain evidence="11">CBA4604</strain>
    </source>
</reference>
<dbReference type="NCBIfam" id="TIGR01549">
    <property type="entry name" value="HAD-SF-IA-v1"/>
    <property type="match status" value="1"/>
</dbReference>
<dbReference type="OrthoDB" id="9793014at2"/>
<dbReference type="NCBIfam" id="TIGR01449">
    <property type="entry name" value="PGP_bact"/>
    <property type="match status" value="1"/>
</dbReference>
<keyword evidence="6" id="KW-0479">Metal-binding</keyword>
<evidence type="ECO:0000256" key="5">
    <source>
        <dbReference type="ARBA" id="ARBA00013078"/>
    </source>
</evidence>
<dbReference type="Gene3D" id="1.10.150.240">
    <property type="entry name" value="Putative phosphatase, domain 2"/>
    <property type="match status" value="1"/>
</dbReference>
<protein>
    <recommendedName>
        <fullName evidence="5">phosphoglycolate phosphatase</fullName>
        <ecNumber evidence="5">3.1.3.18</ecNumber>
    </recommendedName>
</protein>
<dbReference type="Pfam" id="PF13419">
    <property type="entry name" value="HAD_2"/>
    <property type="match status" value="1"/>
</dbReference>
<dbReference type="InterPro" id="IPR023198">
    <property type="entry name" value="PGP-like_dom2"/>
</dbReference>
<dbReference type="InterPro" id="IPR050155">
    <property type="entry name" value="HAD-like_hydrolase_sf"/>
</dbReference>
<dbReference type="GO" id="GO:0006281">
    <property type="term" value="P:DNA repair"/>
    <property type="evidence" value="ECO:0007669"/>
    <property type="project" value="TreeGrafter"/>
</dbReference>
<dbReference type="InterPro" id="IPR041492">
    <property type="entry name" value="HAD_2"/>
</dbReference>
<dbReference type="AlphaFoldDB" id="A0A2K9MFX8"/>
<keyword evidence="7" id="KW-0378">Hydrolase</keyword>
<dbReference type="GO" id="GO:0005829">
    <property type="term" value="C:cytosol"/>
    <property type="evidence" value="ECO:0007669"/>
    <property type="project" value="TreeGrafter"/>
</dbReference>
<dbReference type="SFLD" id="SFLDG01129">
    <property type="entry name" value="C1.5:_HAD__Beta-PGM__Phosphata"/>
    <property type="match status" value="1"/>
</dbReference>
<keyword evidence="11" id="KW-1185">Reference proteome</keyword>
<comment type="catalytic activity">
    <reaction evidence="1">
        <text>2-phosphoglycolate + H2O = glycolate + phosphate</text>
        <dbReference type="Rhea" id="RHEA:14369"/>
        <dbReference type="ChEBI" id="CHEBI:15377"/>
        <dbReference type="ChEBI" id="CHEBI:29805"/>
        <dbReference type="ChEBI" id="CHEBI:43474"/>
        <dbReference type="ChEBI" id="CHEBI:58033"/>
        <dbReference type="EC" id="3.1.3.18"/>
    </reaction>
</comment>
<dbReference type="InterPro" id="IPR006439">
    <property type="entry name" value="HAD-SF_hydro_IA"/>
</dbReference>
<evidence type="ECO:0000256" key="6">
    <source>
        <dbReference type="ARBA" id="ARBA00022723"/>
    </source>
</evidence>